<feature type="compositionally biased region" description="Acidic residues" evidence="1">
    <location>
        <begin position="24"/>
        <end position="37"/>
    </location>
</feature>
<accession>A0AAE1QXA3</accession>
<feature type="compositionally biased region" description="Basic residues" evidence="1">
    <location>
        <begin position="51"/>
        <end position="60"/>
    </location>
</feature>
<proteinExistence type="predicted"/>
<protein>
    <submittedName>
        <fullName evidence="2">Uncharacterized protein</fullName>
    </submittedName>
</protein>
<feature type="compositionally biased region" description="Basic and acidic residues" evidence="1">
    <location>
        <begin position="38"/>
        <end position="50"/>
    </location>
</feature>
<evidence type="ECO:0000313" key="2">
    <source>
        <dbReference type="EMBL" id="KAK4339927.1"/>
    </source>
</evidence>
<evidence type="ECO:0000313" key="3">
    <source>
        <dbReference type="Proteomes" id="UP001291623"/>
    </source>
</evidence>
<gene>
    <name evidence="2" type="ORF">RND71_041389</name>
</gene>
<organism evidence="2 3">
    <name type="scientific">Anisodus tanguticus</name>
    <dbReference type="NCBI Taxonomy" id="243964"/>
    <lineage>
        <taxon>Eukaryota</taxon>
        <taxon>Viridiplantae</taxon>
        <taxon>Streptophyta</taxon>
        <taxon>Embryophyta</taxon>
        <taxon>Tracheophyta</taxon>
        <taxon>Spermatophyta</taxon>
        <taxon>Magnoliopsida</taxon>
        <taxon>eudicotyledons</taxon>
        <taxon>Gunneridae</taxon>
        <taxon>Pentapetalae</taxon>
        <taxon>asterids</taxon>
        <taxon>lamiids</taxon>
        <taxon>Solanales</taxon>
        <taxon>Solanaceae</taxon>
        <taxon>Solanoideae</taxon>
        <taxon>Hyoscyameae</taxon>
        <taxon>Anisodus</taxon>
    </lineage>
</organism>
<name>A0AAE1QXA3_9SOLA</name>
<keyword evidence="3" id="KW-1185">Reference proteome</keyword>
<feature type="region of interest" description="Disordered" evidence="1">
    <location>
        <begin position="1"/>
        <end position="60"/>
    </location>
</feature>
<sequence>MDVGRHLVEDREAAPCGYDKREDAEDEVVGGGDETEGDGGKVSKTKDASPCKHRSAPSRA</sequence>
<dbReference type="Proteomes" id="UP001291623">
    <property type="component" value="Unassembled WGS sequence"/>
</dbReference>
<evidence type="ECO:0000256" key="1">
    <source>
        <dbReference type="SAM" id="MobiDB-lite"/>
    </source>
</evidence>
<dbReference type="EMBL" id="JAVYJV010000023">
    <property type="protein sequence ID" value="KAK4339927.1"/>
    <property type="molecule type" value="Genomic_DNA"/>
</dbReference>
<comment type="caution">
    <text evidence="2">The sequence shown here is derived from an EMBL/GenBank/DDBJ whole genome shotgun (WGS) entry which is preliminary data.</text>
</comment>
<feature type="compositionally biased region" description="Basic and acidic residues" evidence="1">
    <location>
        <begin position="1"/>
        <end position="23"/>
    </location>
</feature>
<reference evidence="2" key="1">
    <citation type="submission" date="2023-12" db="EMBL/GenBank/DDBJ databases">
        <title>Genome assembly of Anisodus tanguticus.</title>
        <authorList>
            <person name="Wang Y.-J."/>
        </authorList>
    </citation>
    <scope>NUCLEOTIDE SEQUENCE</scope>
    <source>
        <strain evidence="2">KB-2021</strain>
        <tissue evidence="2">Leaf</tissue>
    </source>
</reference>
<dbReference type="AlphaFoldDB" id="A0AAE1QXA3"/>